<gene>
    <name evidence="2" type="ORF">NMQ00_05360</name>
</gene>
<reference evidence="2" key="1">
    <citation type="submission" date="2022-07" db="EMBL/GenBank/DDBJ databases">
        <title>Complete genome of CX2.</title>
        <authorList>
            <person name="Cao G."/>
        </authorList>
    </citation>
    <scope>NUCLEOTIDE SEQUENCE</scope>
    <source>
        <strain evidence="2">CX2</strain>
    </source>
</reference>
<dbReference type="Proteomes" id="UP001060325">
    <property type="component" value="Chromosome"/>
</dbReference>
<keyword evidence="3" id="KW-1185">Reference proteome</keyword>
<name>A0ABY5FQN6_9BACL</name>
<proteinExistence type="predicted"/>
<keyword evidence="1" id="KW-0812">Transmembrane</keyword>
<keyword evidence="1" id="KW-0472">Membrane</keyword>
<protein>
    <submittedName>
        <fullName evidence="2">Uncharacterized protein</fullName>
    </submittedName>
</protein>
<accession>A0ABY5FQN6</accession>
<sequence length="55" mass="5970">MEALKFGLSLIGLAVVSGLGYTAWPSQWLLGVTVFCAVLGVLFLMQEGRRGRSRN</sequence>
<dbReference type="RefSeq" id="WP_255178258.1">
    <property type="nucleotide sequence ID" value="NZ_CP101462.1"/>
</dbReference>
<evidence type="ECO:0000313" key="3">
    <source>
        <dbReference type="Proteomes" id="UP001060325"/>
    </source>
</evidence>
<evidence type="ECO:0000313" key="2">
    <source>
        <dbReference type="EMBL" id="UTT43932.1"/>
    </source>
</evidence>
<feature type="transmembrane region" description="Helical" evidence="1">
    <location>
        <begin position="28"/>
        <end position="45"/>
    </location>
</feature>
<evidence type="ECO:0000256" key="1">
    <source>
        <dbReference type="SAM" id="Phobius"/>
    </source>
</evidence>
<keyword evidence="1" id="KW-1133">Transmembrane helix</keyword>
<dbReference type="EMBL" id="CP101462">
    <property type="protein sequence ID" value="UTT43932.1"/>
    <property type="molecule type" value="Genomic_DNA"/>
</dbReference>
<organism evidence="2 3">
    <name type="scientific">Exiguobacterium aurantiacum</name>
    <dbReference type="NCBI Taxonomy" id="33987"/>
    <lineage>
        <taxon>Bacteria</taxon>
        <taxon>Bacillati</taxon>
        <taxon>Bacillota</taxon>
        <taxon>Bacilli</taxon>
        <taxon>Bacillales</taxon>
        <taxon>Bacillales Family XII. Incertae Sedis</taxon>
        <taxon>Exiguobacterium</taxon>
    </lineage>
</organism>